<dbReference type="PROSITE" id="PS51471">
    <property type="entry name" value="FE2OG_OXY"/>
    <property type="match status" value="1"/>
</dbReference>
<keyword evidence="1 6" id="KW-0479">Metal-binding</keyword>
<dbReference type="InterPro" id="IPR005123">
    <property type="entry name" value="Oxoglu/Fe-dep_dioxygenase_dom"/>
</dbReference>
<dbReference type="GO" id="GO:0035515">
    <property type="term" value="F:oxidative RNA demethylase activity"/>
    <property type="evidence" value="ECO:0007669"/>
    <property type="project" value="TreeGrafter"/>
</dbReference>
<keyword evidence="4 6" id="KW-0408">Iron</keyword>
<feature type="binding site" evidence="5">
    <location>
        <begin position="80"/>
        <end position="82"/>
    </location>
    <ligand>
        <name>substrate</name>
    </ligand>
</feature>
<dbReference type="EMBL" id="NKDB02000001">
    <property type="protein sequence ID" value="RKJ98433.1"/>
    <property type="molecule type" value="Genomic_DNA"/>
</dbReference>
<feature type="domain" description="Fe2OG dioxygenase" evidence="7">
    <location>
        <begin position="117"/>
        <end position="217"/>
    </location>
</feature>
<dbReference type="GO" id="GO:0008168">
    <property type="term" value="F:methyltransferase activity"/>
    <property type="evidence" value="ECO:0007669"/>
    <property type="project" value="UniProtKB-KW"/>
</dbReference>
<dbReference type="AlphaFoldDB" id="A0A420KEV6"/>
<dbReference type="GO" id="GO:0008198">
    <property type="term" value="F:ferrous iron binding"/>
    <property type="evidence" value="ECO:0007669"/>
    <property type="project" value="TreeGrafter"/>
</dbReference>
<dbReference type="GO" id="GO:0035516">
    <property type="term" value="F:broad specificity oxidative DNA demethylase activity"/>
    <property type="evidence" value="ECO:0007669"/>
    <property type="project" value="TreeGrafter"/>
</dbReference>
<gene>
    <name evidence="8" type="primary">alkB</name>
    <name evidence="8" type="ORF">CE154_001300</name>
</gene>
<evidence type="ECO:0000256" key="4">
    <source>
        <dbReference type="ARBA" id="ARBA00023004"/>
    </source>
</evidence>
<dbReference type="PANTHER" id="PTHR16557:SF2">
    <property type="entry name" value="NUCLEIC ACID DIOXYGENASE ALKBH1"/>
    <property type="match status" value="1"/>
</dbReference>
<evidence type="ECO:0000256" key="6">
    <source>
        <dbReference type="PIRSR" id="PIRSR604574-2"/>
    </source>
</evidence>
<comment type="caution">
    <text evidence="8">The sequence shown here is derived from an EMBL/GenBank/DDBJ whole genome shotgun (WGS) entry which is preliminary data.</text>
</comment>
<name>A0A420KEV6_9BURK</name>
<keyword evidence="8" id="KW-0808">Transferase</keyword>
<dbReference type="GO" id="GO:0005737">
    <property type="term" value="C:cytoplasm"/>
    <property type="evidence" value="ECO:0007669"/>
    <property type="project" value="TreeGrafter"/>
</dbReference>
<sequence>MPNPPIDDLFGDEPAALPLGAQAMLLRGFALAQAEALVQGVQQVALRAPWRHMQTPGGKAMSVAMTGCGPLSWVSDRRGYRYADRDPLTGRPWPAMPAAFARLARAAAQQAGFAHFAPDACLVNRYEPGARMSLHQDRDERDLAAPIVSVSLGLPAVFLWGGATRGERALRVPLHHGDVVVWGGVDRLRFHGVLPVAPGEHPTTGSCRINLTMRKAL</sequence>
<evidence type="ECO:0000256" key="1">
    <source>
        <dbReference type="ARBA" id="ARBA00022723"/>
    </source>
</evidence>
<dbReference type="Gene3D" id="2.60.120.590">
    <property type="entry name" value="Alpha-ketoglutarate-dependent dioxygenase AlkB-like"/>
    <property type="match status" value="1"/>
</dbReference>
<dbReference type="InterPro" id="IPR027450">
    <property type="entry name" value="AlkB-like"/>
</dbReference>
<feature type="binding site" evidence="6">
    <location>
        <position position="191"/>
    </location>
    <ligand>
        <name>Fe cation</name>
        <dbReference type="ChEBI" id="CHEBI:24875"/>
        <note>catalytic</note>
    </ligand>
</feature>
<feature type="binding site" evidence="5">
    <location>
        <position position="165"/>
    </location>
    <ligand>
        <name>substrate</name>
    </ligand>
</feature>
<dbReference type="GO" id="GO:0035513">
    <property type="term" value="P:oxidative RNA demethylation"/>
    <property type="evidence" value="ECO:0007669"/>
    <property type="project" value="TreeGrafter"/>
</dbReference>
<feature type="binding site" evidence="5">
    <location>
        <begin position="208"/>
        <end position="214"/>
    </location>
    <ligand>
        <name>2-oxoglutarate</name>
        <dbReference type="ChEBI" id="CHEBI:16810"/>
    </ligand>
</feature>
<evidence type="ECO:0000313" key="8">
    <source>
        <dbReference type="EMBL" id="RKJ98433.1"/>
    </source>
</evidence>
<keyword evidence="8" id="KW-0489">Methyltransferase</keyword>
<keyword evidence="3" id="KW-0560">Oxidoreductase</keyword>
<dbReference type="Proteomes" id="UP000216225">
    <property type="component" value="Unassembled WGS sequence"/>
</dbReference>
<dbReference type="PANTHER" id="PTHR16557">
    <property type="entry name" value="ALKYLATED DNA REPAIR PROTEIN ALKB-RELATED"/>
    <property type="match status" value="1"/>
</dbReference>
<feature type="binding site" evidence="5">
    <location>
        <begin position="124"/>
        <end position="126"/>
    </location>
    <ligand>
        <name>2-oxoglutarate</name>
        <dbReference type="ChEBI" id="CHEBI:16810"/>
    </ligand>
</feature>
<evidence type="ECO:0000256" key="3">
    <source>
        <dbReference type="ARBA" id="ARBA00023002"/>
    </source>
</evidence>
<feature type="binding site" evidence="6">
    <location>
        <position position="137"/>
    </location>
    <ligand>
        <name>Fe cation</name>
        <dbReference type="ChEBI" id="CHEBI:24875"/>
        <note>catalytic</note>
    </ligand>
</feature>
<dbReference type="Pfam" id="PF13532">
    <property type="entry name" value="2OG-FeII_Oxy_2"/>
    <property type="match status" value="1"/>
</dbReference>
<dbReference type="GO" id="GO:0032259">
    <property type="term" value="P:methylation"/>
    <property type="evidence" value="ECO:0007669"/>
    <property type="project" value="UniProtKB-KW"/>
</dbReference>
<dbReference type="NCBIfam" id="NF011930">
    <property type="entry name" value="PRK15401.1"/>
    <property type="match status" value="1"/>
</dbReference>
<reference evidence="8 9" key="1">
    <citation type="submission" date="2018-09" db="EMBL/GenBank/DDBJ databases">
        <title>Genome comparison of Alicycliphilus sp. BQ1, a polyurethanolytic bacterium, with its closest phylogenetic relatives Alicycliphilus denitrificans BC and K601, unable to attack polyurethane.</title>
        <authorList>
            <person name="Loza-Tavera H."/>
            <person name="Lozano L."/>
            <person name="Cevallos M."/>
            <person name="Maya-Lucas O."/>
            <person name="Garcia-Mena J."/>
            <person name="Hernandez J."/>
        </authorList>
    </citation>
    <scope>NUCLEOTIDE SEQUENCE [LARGE SCALE GENOMIC DNA]</scope>
    <source>
        <strain evidence="8 9">BQ1</strain>
    </source>
</reference>
<feature type="binding site" evidence="5">
    <location>
        <position position="73"/>
    </location>
    <ligand>
        <name>substrate</name>
    </ligand>
</feature>
<dbReference type="InterPro" id="IPR037151">
    <property type="entry name" value="AlkB-like_sf"/>
</dbReference>
<organism evidence="8 9">
    <name type="scientific">Alicycliphilus denitrificans</name>
    <dbReference type="NCBI Taxonomy" id="179636"/>
    <lineage>
        <taxon>Bacteria</taxon>
        <taxon>Pseudomonadati</taxon>
        <taxon>Pseudomonadota</taxon>
        <taxon>Betaproteobacteria</taxon>
        <taxon>Burkholderiales</taxon>
        <taxon>Comamonadaceae</taxon>
        <taxon>Alicycliphilus</taxon>
    </lineage>
</organism>
<dbReference type="SUPFAM" id="SSF51197">
    <property type="entry name" value="Clavaminate synthase-like"/>
    <property type="match status" value="1"/>
</dbReference>
<accession>A0A420KEV6</accession>
<evidence type="ECO:0000256" key="2">
    <source>
        <dbReference type="ARBA" id="ARBA00022964"/>
    </source>
</evidence>
<keyword evidence="2" id="KW-0223">Dioxygenase</keyword>
<evidence type="ECO:0000256" key="5">
    <source>
        <dbReference type="PIRSR" id="PIRSR604574-1"/>
    </source>
</evidence>
<feature type="binding site" evidence="5">
    <location>
        <position position="139"/>
    </location>
    <ligand>
        <name>substrate</name>
    </ligand>
</feature>
<dbReference type="InterPro" id="IPR004574">
    <property type="entry name" value="Alkb"/>
</dbReference>
<comment type="cofactor">
    <cofactor evidence="6">
        <name>Fe(2+)</name>
        <dbReference type="ChEBI" id="CHEBI:29033"/>
    </cofactor>
    <text evidence="6">Binds 1 Fe(2+) ion per subunit.</text>
</comment>
<proteinExistence type="predicted"/>
<protein>
    <submittedName>
        <fullName evidence="8">DNA oxidative demethylase AlkB</fullName>
    </submittedName>
</protein>
<feature type="binding site" evidence="6">
    <location>
        <position position="135"/>
    </location>
    <ligand>
        <name>Fe cation</name>
        <dbReference type="ChEBI" id="CHEBI:24875"/>
        <note>catalytic</note>
    </ligand>
</feature>
<evidence type="ECO:0000259" key="7">
    <source>
        <dbReference type="PROSITE" id="PS51471"/>
    </source>
</evidence>
<evidence type="ECO:0000313" key="9">
    <source>
        <dbReference type="Proteomes" id="UP000216225"/>
    </source>
</evidence>
<dbReference type="RefSeq" id="WP_094434473.1">
    <property type="nucleotide sequence ID" value="NZ_NKDB02000001.1"/>
</dbReference>